<dbReference type="AlphaFoldDB" id="A0A4R0PD63"/>
<evidence type="ECO:0000313" key="5">
    <source>
        <dbReference type="Proteomes" id="UP000291301"/>
    </source>
</evidence>
<keyword evidence="5" id="KW-1185">Reference proteome</keyword>
<dbReference type="RefSeq" id="WP_131568112.1">
    <property type="nucleotide sequence ID" value="NZ_JAINFK010000002.1"/>
</dbReference>
<proteinExistence type="predicted"/>
<feature type="domain" description="CsgH-like" evidence="3">
    <location>
        <begin position="37"/>
        <end position="124"/>
    </location>
</feature>
<reference evidence="4 5" key="1">
    <citation type="journal article" date="2015" name="Antonie Van Leeuwenhoek">
        <title>Oricola cellulosilytica gen. nov., sp. nov., a cellulose-degrading bacterium of the family Phyllobacteriaceae isolated from surface seashore water, and emended descriptions of Mesorhizobium loti and Phyllobacterium myrsinacearum.</title>
        <authorList>
            <person name="Hameed A."/>
            <person name="Shahina M."/>
            <person name="Lai W.A."/>
            <person name="Lin S.Y."/>
            <person name="Young L.S."/>
            <person name="Liu Y.C."/>
            <person name="Hsu Y.H."/>
            <person name="Young C.C."/>
        </authorList>
    </citation>
    <scope>NUCLEOTIDE SEQUENCE [LARGE SCALE GENOMIC DNA]</scope>
    <source>
        <strain evidence="4 5">KCTC 52183</strain>
    </source>
</reference>
<feature type="compositionally biased region" description="Low complexity" evidence="1">
    <location>
        <begin position="73"/>
        <end position="85"/>
    </location>
</feature>
<dbReference type="NCBIfam" id="NF041112">
    <property type="entry name" value="chap_CsgH_alph"/>
    <property type="match status" value="1"/>
</dbReference>
<dbReference type="EMBL" id="SJST01000003">
    <property type="protein sequence ID" value="TCD14259.1"/>
    <property type="molecule type" value="Genomic_DNA"/>
</dbReference>
<dbReference type="Gene3D" id="2.60.40.2420">
    <property type="match status" value="1"/>
</dbReference>
<evidence type="ECO:0000313" key="4">
    <source>
        <dbReference type="EMBL" id="TCD14259.1"/>
    </source>
</evidence>
<dbReference type="OrthoDB" id="8367544at2"/>
<feature type="region of interest" description="Disordered" evidence="1">
    <location>
        <begin position="72"/>
        <end position="96"/>
    </location>
</feature>
<feature type="signal peptide" evidence="2">
    <location>
        <begin position="1"/>
        <end position="23"/>
    </location>
</feature>
<evidence type="ECO:0000259" key="3">
    <source>
        <dbReference type="Pfam" id="PF21112"/>
    </source>
</evidence>
<dbReference type="Pfam" id="PF21112">
    <property type="entry name" value="CsgH"/>
    <property type="match status" value="1"/>
</dbReference>
<accession>A0A4R0PD63</accession>
<sequence>MTRHRQLMSGMAVAAIGLTAAGAAVSTGSAHSGVEPVRCEIQASTRAGMTSLTGMVKADAVHTGIYRFDVKSSGRSGSSNISQSGEFEAGPGEDAEVGNVMLSSPGAIFDARLELEVRGKTIVCDKRFGAI</sequence>
<dbReference type="InterPro" id="IPR047726">
    <property type="entry name" value="CsgH_dom"/>
</dbReference>
<dbReference type="Proteomes" id="UP000291301">
    <property type="component" value="Unassembled WGS sequence"/>
</dbReference>
<evidence type="ECO:0000256" key="1">
    <source>
        <dbReference type="SAM" id="MobiDB-lite"/>
    </source>
</evidence>
<protein>
    <recommendedName>
        <fullName evidence="3">CsgH-like domain-containing protein</fullName>
    </recommendedName>
</protein>
<name>A0A4R0PD63_9HYPH</name>
<dbReference type="InterPro" id="IPR053722">
    <property type="entry name" value="Curli_assembly_CsgC/AgfC"/>
</dbReference>
<comment type="caution">
    <text evidence="4">The sequence shown here is derived from an EMBL/GenBank/DDBJ whole genome shotgun (WGS) entry which is preliminary data.</text>
</comment>
<keyword evidence="2" id="KW-0732">Signal</keyword>
<gene>
    <name evidence="4" type="ORF">E0D97_09260</name>
</gene>
<feature type="chain" id="PRO_5020623714" description="CsgH-like domain-containing protein" evidence="2">
    <location>
        <begin position="24"/>
        <end position="131"/>
    </location>
</feature>
<dbReference type="InterPro" id="IPR048632">
    <property type="entry name" value="CsgH-like"/>
</dbReference>
<evidence type="ECO:0000256" key="2">
    <source>
        <dbReference type="SAM" id="SignalP"/>
    </source>
</evidence>
<organism evidence="4 5">
    <name type="scientific">Oricola cellulosilytica</name>
    <dbReference type="NCBI Taxonomy" id="1429082"/>
    <lineage>
        <taxon>Bacteria</taxon>
        <taxon>Pseudomonadati</taxon>
        <taxon>Pseudomonadota</taxon>
        <taxon>Alphaproteobacteria</taxon>
        <taxon>Hyphomicrobiales</taxon>
        <taxon>Ahrensiaceae</taxon>
        <taxon>Oricola</taxon>
    </lineage>
</organism>